<evidence type="ECO:0000313" key="2">
    <source>
        <dbReference type="Proteomes" id="UP000321083"/>
    </source>
</evidence>
<gene>
    <name evidence="1" type="ORF">E3A20_03780</name>
</gene>
<proteinExistence type="predicted"/>
<reference evidence="1 2" key="1">
    <citation type="submission" date="2019-08" db="EMBL/GenBank/DDBJ databases">
        <title>100 year-old enigma solved: identification of Planctomyces bekefii, the type genus and species of the phylum Planctomycetes.</title>
        <authorList>
            <person name="Svetlana D.N."/>
            <person name="Overmann J."/>
        </authorList>
    </citation>
    <scope>NUCLEOTIDE SEQUENCE [LARGE SCALE GENOMIC DNA]</scope>
    <source>
        <strain evidence="1">Phe10_nw2017</strain>
    </source>
</reference>
<accession>A0A5C6MD05</accession>
<dbReference type="Gene3D" id="2.60.120.200">
    <property type="match status" value="1"/>
</dbReference>
<dbReference type="Proteomes" id="UP000321083">
    <property type="component" value="Unassembled WGS sequence"/>
</dbReference>
<protein>
    <submittedName>
        <fullName evidence="1">Uncharacterized protein</fullName>
    </submittedName>
</protein>
<organism evidence="1 2">
    <name type="scientific">Planctomyces bekefii</name>
    <dbReference type="NCBI Taxonomy" id="1653850"/>
    <lineage>
        <taxon>Bacteria</taxon>
        <taxon>Pseudomonadati</taxon>
        <taxon>Planctomycetota</taxon>
        <taxon>Planctomycetia</taxon>
        <taxon>Planctomycetales</taxon>
        <taxon>Planctomycetaceae</taxon>
        <taxon>Planctomyces</taxon>
    </lineage>
</organism>
<sequence>MRGGLYAFNGGAGEYRVLELANVDWVHEGGRRALRFSENPRERADYPPLGLLDTWLNVNDRVSSDSTVEAGRWSHVAMTCEPVGGKWRVRLYQDGRRVGEGVTEKLQVSETVPDSLVLGSEYFYLHCRVHSLKSFVYQVRMLNKQVMQRH</sequence>
<dbReference type="InterPro" id="IPR013320">
    <property type="entry name" value="ConA-like_dom_sf"/>
</dbReference>
<dbReference type="Pfam" id="PF13385">
    <property type="entry name" value="Laminin_G_3"/>
    <property type="match status" value="1"/>
</dbReference>
<name>A0A5C6MD05_9PLAN</name>
<dbReference type="SUPFAM" id="SSF49899">
    <property type="entry name" value="Concanavalin A-like lectins/glucanases"/>
    <property type="match status" value="1"/>
</dbReference>
<dbReference type="AlphaFoldDB" id="A0A5C6MD05"/>
<dbReference type="EMBL" id="SRHE01000042">
    <property type="protein sequence ID" value="TWW12123.1"/>
    <property type="molecule type" value="Genomic_DNA"/>
</dbReference>
<keyword evidence="2" id="KW-1185">Reference proteome</keyword>
<reference evidence="1 2" key="2">
    <citation type="submission" date="2019-08" db="EMBL/GenBank/DDBJ databases">
        <authorList>
            <person name="Henke P."/>
        </authorList>
    </citation>
    <scope>NUCLEOTIDE SEQUENCE [LARGE SCALE GENOMIC DNA]</scope>
    <source>
        <strain evidence="1">Phe10_nw2017</strain>
    </source>
</reference>
<comment type="caution">
    <text evidence="1">The sequence shown here is derived from an EMBL/GenBank/DDBJ whole genome shotgun (WGS) entry which is preliminary data.</text>
</comment>
<evidence type="ECO:0000313" key="1">
    <source>
        <dbReference type="EMBL" id="TWW12123.1"/>
    </source>
</evidence>